<dbReference type="AlphaFoldDB" id="A0A5B8M925"/>
<gene>
    <name evidence="11" type="ORF">FPZ11_17445</name>
</gene>
<dbReference type="GO" id="GO:0005524">
    <property type="term" value="F:ATP binding"/>
    <property type="evidence" value="ECO:0007669"/>
    <property type="project" value="UniProtKB-KW"/>
</dbReference>
<dbReference type="Pfam" id="PF01909">
    <property type="entry name" value="NTP_transf_2"/>
    <property type="match status" value="1"/>
</dbReference>
<protein>
    <submittedName>
        <fullName evidence="11">XRE family transcriptional regulator</fullName>
    </submittedName>
</protein>
<keyword evidence="7" id="KW-0067">ATP-binding</keyword>
<dbReference type="Pfam" id="PF01381">
    <property type="entry name" value="HTH_3"/>
    <property type="match status" value="1"/>
</dbReference>
<dbReference type="Proteomes" id="UP000320216">
    <property type="component" value="Chromosome"/>
</dbReference>
<evidence type="ECO:0000313" key="12">
    <source>
        <dbReference type="Proteomes" id="UP000320216"/>
    </source>
</evidence>
<feature type="domain" description="HTH cro/C1-type" evidence="10">
    <location>
        <begin position="19"/>
        <end position="74"/>
    </location>
</feature>
<dbReference type="PANTHER" id="PTHR33571">
    <property type="entry name" value="SSL8005 PROTEIN"/>
    <property type="match status" value="1"/>
</dbReference>
<dbReference type="PROSITE" id="PS50943">
    <property type="entry name" value="HTH_CROC1"/>
    <property type="match status" value="1"/>
</dbReference>
<dbReference type="PANTHER" id="PTHR33571:SF12">
    <property type="entry name" value="BSL3053 PROTEIN"/>
    <property type="match status" value="1"/>
</dbReference>
<keyword evidence="8" id="KW-0460">Magnesium</keyword>
<dbReference type="OrthoDB" id="9803128at2"/>
<dbReference type="InterPro" id="IPR002934">
    <property type="entry name" value="Polymerase_NTP_transf_dom"/>
</dbReference>
<keyword evidence="12" id="KW-1185">Reference proteome</keyword>
<dbReference type="InterPro" id="IPR052038">
    <property type="entry name" value="Type-VII_TA_antitoxin"/>
</dbReference>
<dbReference type="CDD" id="cd00093">
    <property type="entry name" value="HTH_XRE"/>
    <property type="match status" value="1"/>
</dbReference>
<evidence type="ECO:0000256" key="3">
    <source>
        <dbReference type="ARBA" id="ARBA00022679"/>
    </source>
</evidence>
<evidence type="ECO:0000256" key="7">
    <source>
        <dbReference type="ARBA" id="ARBA00022840"/>
    </source>
</evidence>
<comment type="cofactor">
    <cofactor evidence="1">
        <name>Mg(2+)</name>
        <dbReference type="ChEBI" id="CHEBI:18420"/>
    </cofactor>
</comment>
<dbReference type="CDD" id="cd05403">
    <property type="entry name" value="NT_KNTase_like"/>
    <property type="match status" value="1"/>
</dbReference>
<dbReference type="Gene3D" id="1.10.260.40">
    <property type="entry name" value="lambda repressor-like DNA-binding domains"/>
    <property type="match status" value="1"/>
</dbReference>
<dbReference type="SMART" id="SM00530">
    <property type="entry name" value="HTH_XRE"/>
    <property type="match status" value="1"/>
</dbReference>
<keyword evidence="6" id="KW-0547">Nucleotide-binding</keyword>
<evidence type="ECO:0000256" key="9">
    <source>
        <dbReference type="ARBA" id="ARBA00038276"/>
    </source>
</evidence>
<sequence length="162" mass="17629">MVPVDIARYRCRVTTPPSLRDLRRAAGISQRELSRRSGVAQPNIAAYETGRRAPAPETRERLMLSLTMPTVSSLREQRDSILESAAARKLTDVRVFGSVARGDARAASDIDLLVHPADDASVFDLAGFMADVEELVGRRVDVVSDRGTGPTMNRILAEAVAI</sequence>
<dbReference type="GO" id="GO:0003677">
    <property type="term" value="F:DNA binding"/>
    <property type="evidence" value="ECO:0007669"/>
    <property type="project" value="InterPro"/>
</dbReference>
<dbReference type="KEGG" id="huw:FPZ11_17445"/>
<dbReference type="InterPro" id="IPR043519">
    <property type="entry name" value="NT_sf"/>
</dbReference>
<keyword evidence="3" id="KW-0808">Transferase</keyword>
<evidence type="ECO:0000256" key="4">
    <source>
        <dbReference type="ARBA" id="ARBA00022695"/>
    </source>
</evidence>
<keyword evidence="5" id="KW-0479">Metal-binding</keyword>
<evidence type="ECO:0000256" key="6">
    <source>
        <dbReference type="ARBA" id="ARBA00022741"/>
    </source>
</evidence>
<proteinExistence type="inferred from homology"/>
<evidence type="ECO:0000259" key="10">
    <source>
        <dbReference type="PROSITE" id="PS50943"/>
    </source>
</evidence>
<accession>A0A5B8M925</accession>
<keyword evidence="4" id="KW-0548">Nucleotidyltransferase</keyword>
<dbReference type="SUPFAM" id="SSF81301">
    <property type="entry name" value="Nucleotidyltransferase"/>
    <property type="match status" value="1"/>
</dbReference>
<evidence type="ECO:0000256" key="2">
    <source>
        <dbReference type="ARBA" id="ARBA00022649"/>
    </source>
</evidence>
<name>A0A5B8M925_9MICO</name>
<evidence type="ECO:0000313" key="11">
    <source>
        <dbReference type="EMBL" id="QDZ16983.1"/>
    </source>
</evidence>
<dbReference type="InterPro" id="IPR001387">
    <property type="entry name" value="Cro/C1-type_HTH"/>
</dbReference>
<evidence type="ECO:0000256" key="1">
    <source>
        <dbReference type="ARBA" id="ARBA00001946"/>
    </source>
</evidence>
<dbReference type="Gene3D" id="3.30.460.10">
    <property type="entry name" value="Beta Polymerase, domain 2"/>
    <property type="match status" value="1"/>
</dbReference>
<evidence type="ECO:0000256" key="8">
    <source>
        <dbReference type="ARBA" id="ARBA00022842"/>
    </source>
</evidence>
<evidence type="ECO:0000256" key="5">
    <source>
        <dbReference type="ARBA" id="ARBA00022723"/>
    </source>
</evidence>
<comment type="similarity">
    <text evidence="9">Belongs to the MntA antitoxin family.</text>
</comment>
<reference evidence="11 12" key="1">
    <citation type="submission" date="2019-07" db="EMBL/GenBank/DDBJ databases">
        <title>Full genome sequence of Humibacter sp. WJ7-1.</title>
        <authorList>
            <person name="Im W.-T."/>
        </authorList>
    </citation>
    <scope>NUCLEOTIDE SEQUENCE [LARGE SCALE GENOMIC DNA]</scope>
    <source>
        <strain evidence="11 12">WJ7-1</strain>
    </source>
</reference>
<dbReference type="GO" id="GO:0016779">
    <property type="term" value="F:nucleotidyltransferase activity"/>
    <property type="evidence" value="ECO:0007669"/>
    <property type="project" value="UniProtKB-KW"/>
</dbReference>
<dbReference type="SUPFAM" id="SSF47413">
    <property type="entry name" value="lambda repressor-like DNA-binding domains"/>
    <property type="match status" value="1"/>
</dbReference>
<dbReference type="EMBL" id="CP042305">
    <property type="protein sequence ID" value="QDZ16983.1"/>
    <property type="molecule type" value="Genomic_DNA"/>
</dbReference>
<dbReference type="GO" id="GO:0046872">
    <property type="term" value="F:metal ion binding"/>
    <property type="evidence" value="ECO:0007669"/>
    <property type="project" value="UniProtKB-KW"/>
</dbReference>
<organism evidence="11 12">
    <name type="scientific">Humibacter ginsenosidimutans</name>
    <dbReference type="NCBI Taxonomy" id="2599293"/>
    <lineage>
        <taxon>Bacteria</taxon>
        <taxon>Bacillati</taxon>
        <taxon>Actinomycetota</taxon>
        <taxon>Actinomycetes</taxon>
        <taxon>Micrococcales</taxon>
        <taxon>Microbacteriaceae</taxon>
        <taxon>Humibacter</taxon>
    </lineage>
</organism>
<keyword evidence="2" id="KW-1277">Toxin-antitoxin system</keyword>
<dbReference type="InterPro" id="IPR010982">
    <property type="entry name" value="Lambda_DNA-bd_dom_sf"/>
</dbReference>